<protein>
    <recommendedName>
        <fullName evidence="8">Post-GPI attachment to proteins factor 3</fullName>
    </recommendedName>
</protein>
<dbReference type="GO" id="GO:0000139">
    <property type="term" value="C:Golgi membrane"/>
    <property type="evidence" value="ECO:0007669"/>
    <property type="project" value="UniProtKB-SubCell"/>
</dbReference>
<keyword evidence="7 8" id="KW-0472">Membrane</keyword>
<feature type="transmembrane region" description="Helical" evidence="8">
    <location>
        <begin position="12"/>
        <end position="31"/>
    </location>
</feature>
<proteinExistence type="inferred from homology"/>
<evidence type="ECO:0000256" key="2">
    <source>
        <dbReference type="ARBA" id="ARBA00006387"/>
    </source>
</evidence>
<evidence type="ECO:0000256" key="3">
    <source>
        <dbReference type="ARBA" id="ARBA00022502"/>
    </source>
</evidence>
<keyword evidence="10" id="KW-1185">Reference proteome</keyword>
<feature type="transmembrane region" description="Helical" evidence="8">
    <location>
        <begin position="188"/>
        <end position="207"/>
    </location>
</feature>
<dbReference type="PANTHER" id="PTHR13148">
    <property type="entry name" value="PER1-RELATED"/>
    <property type="match status" value="1"/>
</dbReference>
<dbReference type="GO" id="GO:0005789">
    <property type="term" value="C:endoplasmic reticulum membrane"/>
    <property type="evidence" value="ECO:0007669"/>
    <property type="project" value="TreeGrafter"/>
</dbReference>
<dbReference type="GO" id="GO:0016788">
    <property type="term" value="F:hydrolase activity, acting on ester bonds"/>
    <property type="evidence" value="ECO:0007669"/>
    <property type="project" value="TreeGrafter"/>
</dbReference>
<keyword evidence="5" id="KW-0732">Signal</keyword>
<keyword evidence="3 8" id="KW-0337">GPI-anchor biosynthesis</keyword>
<dbReference type="GO" id="GO:0006506">
    <property type="term" value="P:GPI anchor biosynthetic process"/>
    <property type="evidence" value="ECO:0007669"/>
    <property type="project" value="UniProtKB-KW"/>
</dbReference>
<dbReference type="AlphaFoldDB" id="A0AA88YVI1"/>
<evidence type="ECO:0000313" key="9">
    <source>
        <dbReference type="EMBL" id="KAK3108846.1"/>
    </source>
</evidence>
<dbReference type="EMBL" id="VSWD01000001">
    <property type="protein sequence ID" value="KAK3108846.1"/>
    <property type="molecule type" value="Genomic_DNA"/>
</dbReference>
<comment type="function">
    <text evidence="8">Involved in the lipid remodeling steps of GPI-anchor maturation.</text>
</comment>
<gene>
    <name evidence="9" type="ORF">FSP39_017130</name>
</gene>
<evidence type="ECO:0000256" key="7">
    <source>
        <dbReference type="ARBA" id="ARBA00023136"/>
    </source>
</evidence>
<comment type="caution">
    <text evidence="8">Lacks conserved residue(s) required for the propagation of feature annotation.</text>
</comment>
<organism evidence="9 10">
    <name type="scientific">Pinctada imbricata</name>
    <name type="common">Atlantic pearl-oyster</name>
    <name type="synonym">Pinctada martensii</name>
    <dbReference type="NCBI Taxonomy" id="66713"/>
    <lineage>
        <taxon>Eukaryota</taxon>
        <taxon>Metazoa</taxon>
        <taxon>Spiralia</taxon>
        <taxon>Lophotrochozoa</taxon>
        <taxon>Mollusca</taxon>
        <taxon>Bivalvia</taxon>
        <taxon>Autobranchia</taxon>
        <taxon>Pteriomorphia</taxon>
        <taxon>Pterioida</taxon>
        <taxon>Pterioidea</taxon>
        <taxon>Pteriidae</taxon>
        <taxon>Pinctada</taxon>
    </lineage>
</organism>
<dbReference type="PANTHER" id="PTHR13148:SF0">
    <property type="entry name" value="POST-GPI ATTACHMENT TO PROTEINS FACTOR 3"/>
    <property type="match status" value="1"/>
</dbReference>
<feature type="transmembrane region" description="Helical" evidence="8">
    <location>
        <begin position="219"/>
        <end position="237"/>
    </location>
</feature>
<feature type="transmembrane region" description="Helical" evidence="8">
    <location>
        <begin position="151"/>
        <end position="176"/>
    </location>
</feature>
<keyword evidence="4 8" id="KW-0812">Transmembrane</keyword>
<reference evidence="9" key="1">
    <citation type="submission" date="2019-08" db="EMBL/GenBank/DDBJ databases">
        <title>The improved chromosome-level genome for the pearl oyster Pinctada fucata martensii using PacBio sequencing and Hi-C.</title>
        <authorList>
            <person name="Zheng Z."/>
        </authorList>
    </citation>
    <scope>NUCLEOTIDE SEQUENCE</scope>
    <source>
        <strain evidence="9">ZZ-2019</strain>
        <tissue evidence="9">Adductor muscle</tissue>
    </source>
</reference>
<sequence>MPQRYWCKYFDVYLFPWQHTLSLILILTFAVDQTLGSYGDRSYIFQRCKYYCIQNNCSDAEAFRSRQPWYEETLRWSCEDECKYGCMWKTVDAFSKDGMSIPQFHGKWPFTRLFGVQEPASVLFSILNGICHLRIFEYRKLIPSSTPMYRVWTFIAIMMDYFCAFSLVLCNLFALFCRVCGTRDRTKISGMGVALVIFYLQHIYYLAFVKFDYGYNMKVNVACGFLNMIGWLYWCFVNRKIQPYVWKCATVFIGLNVLLSLELGDFPPLFWVLDAHSMWHAGTIPLGYLWYR</sequence>
<comment type="similarity">
    <text evidence="2 8">Belongs to the PGAP3 family.</text>
</comment>
<keyword evidence="6 8" id="KW-1133">Transmembrane helix</keyword>
<feature type="transmembrane region" description="Helical" evidence="8">
    <location>
        <begin position="244"/>
        <end position="263"/>
    </location>
</feature>
<accession>A0AA88YVI1</accession>
<dbReference type="Pfam" id="PF04080">
    <property type="entry name" value="Per1"/>
    <property type="match status" value="2"/>
</dbReference>
<name>A0AA88YVI1_PINIB</name>
<evidence type="ECO:0000256" key="1">
    <source>
        <dbReference type="ARBA" id="ARBA00004127"/>
    </source>
</evidence>
<keyword evidence="8" id="KW-0333">Golgi apparatus</keyword>
<evidence type="ECO:0000256" key="8">
    <source>
        <dbReference type="RuleBase" id="RU365066"/>
    </source>
</evidence>
<comment type="subcellular location">
    <subcellularLocation>
        <location evidence="1">Endomembrane system</location>
        <topology evidence="1">Multi-pass membrane protein</topology>
    </subcellularLocation>
    <subcellularLocation>
        <location evidence="8">Golgi apparatus membrane</location>
        <topology evidence="8">Multi-pass membrane protein</topology>
    </subcellularLocation>
</comment>
<dbReference type="Proteomes" id="UP001186944">
    <property type="component" value="Unassembled WGS sequence"/>
</dbReference>
<dbReference type="InterPro" id="IPR007217">
    <property type="entry name" value="Per1-like"/>
</dbReference>
<evidence type="ECO:0000256" key="4">
    <source>
        <dbReference type="ARBA" id="ARBA00022692"/>
    </source>
</evidence>
<evidence type="ECO:0000256" key="6">
    <source>
        <dbReference type="ARBA" id="ARBA00022989"/>
    </source>
</evidence>
<evidence type="ECO:0000313" key="10">
    <source>
        <dbReference type="Proteomes" id="UP001186944"/>
    </source>
</evidence>
<evidence type="ECO:0000256" key="5">
    <source>
        <dbReference type="ARBA" id="ARBA00022729"/>
    </source>
</evidence>
<comment type="caution">
    <text evidence="9">The sequence shown here is derived from an EMBL/GenBank/DDBJ whole genome shotgun (WGS) entry which is preliminary data.</text>
</comment>